<dbReference type="RefSeq" id="WP_078498934.1">
    <property type="nucleotide sequence ID" value="NZ_MSZX01000004.1"/>
</dbReference>
<dbReference type="Proteomes" id="UP000190188">
    <property type="component" value="Unassembled WGS sequence"/>
</dbReference>
<evidence type="ECO:0000313" key="1">
    <source>
        <dbReference type="EMBL" id="OPA78603.1"/>
    </source>
</evidence>
<evidence type="ECO:0000313" key="2">
    <source>
        <dbReference type="Proteomes" id="UP000190188"/>
    </source>
</evidence>
<dbReference type="OrthoDB" id="2644100at2"/>
<reference evidence="1 2" key="1">
    <citation type="submission" date="2017-01" db="EMBL/GenBank/DDBJ databases">
        <title>Genome analysis of Paenibacillus selenitrireducens ES3-24.</title>
        <authorList>
            <person name="Xu D."/>
            <person name="Yao R."/>
            <person name="Zheng S."/>
        </authorList>
    </citation>
    <scope>NUCLEOTIDE SEQUENCE [LARGE SCALE GENOMIC DNA]</scope>
    <source>
        <strain evidence="1 2">ES3-24</strain>
    </source>
</reference>
<name>A0A1T2XG53_9BACL</name>
<dbReference type="AlphaFoldDB" id="A0A1T2XG53"/>
<organism evidence="1 2">
    <name type="scientific">Paenibacillus selenitireducens</name>
    <dbReference type="NCBI Taxonomy" id="1324314"/>
    <lineage>
        <taxon>Bacteria</taxon>
        <taxon>Bacillati</taxon>
        <taxon>Bacillota</taxon>
        <taxon>Bacilli</taxon>
        <taxon>Bacillales</taxon>
        <taxon>Paenibacillaceae</taxon>
        <taxon>Paenibacillus</taxon>
    </lineage>
</organism>
<protein>
    <submittedName>
        <fullName evidence="1">Uncharacterized protein</fullName>
    </submittedName>
</protein>
<gene>
    <name evidence="1" type="ORF">BVG16_12115</name>
</gene>
<accession>A0A1T2XG53</accession>
<dbReference type="InterPro" id="IPR058600">
    <property type="entry name" value="YhjD-like"/>
</dbReference>
<comment type="caution">
    <text evidence="1">The sequence shown here is derived from an EMBL/GenBank/DDBJ whole genome shotgun (WGS) entry which is preliminary data.</text>
</comment>
<dbReference type="STRING" id="1324314.BVG16_12115"/>
<keyword evidence="2" id="KW-1185">Reference proteome</keyword>
<dbReference type="EMBL" id="MSZX01000004">
    <property type="protein sequence ID" value="OPA78603.1"/>
    <property type="molecule type" value="Genomic_DNA"/>
</dbReference>
<sequence>MSKKLEKNGLWESSRMMLPQHREALLNRHRDVPHVAPSRPKREEIELMRDYILLPVMHTLVSKKMREMEASSETLKLLYAKVAQILAQSIYMDLSKIKQEMMEKEIRMSDEEKDDSMIHCRYVCRGYEDGFTITKEAMRAEISVRLRRYTDQLMAKLR</sequence>
<dbReference type="Pfam" id="PF26325">
    <property type="entry name" value="YhjD"/>
    <property type="match status" value="1"/>
</dbReference>
<proteinExistence type="predicted"/>